<comment type="caution">
    <text evidence="1">The sequence shown here is derived from an EMBL/GenBank/DDBJ whole genome shotgun (WGS) entry which is preliminary data.</text>
</comment>
<protein>
    <recommendedName>
        <fullName evidence="3">Serine-threonine/tyrosine-protein kinase catalytic domain-containing protein</fullName>
    </recommendedName>
</protein>
<evidence type="ECO:0000313" key="1">
    <source>
        <dbReference type="EMBL" id="POG77295.1"/>
    </source>
</evidence>
<dbReference type="AlphaFoldDB" id="A0A2P4QI26"/>
<organism evidence="1 2">
    <name type="scientific">Rhizophagus irregularis (strain DAOM 181602 / DAOM 197198 / MUCL 43194)</name>
    <name type="common">Arbuscular mycorrhizal fungus</name>
    <name type="synonym">Glomus intraradices</name>
    <dbReference type="NCBI Taxonomy" id="747089"/>
    <lineage>
        <taxon>Eukaryota</taxon>
        <taxon>Fungi</taxon>
        <taxon>Fungi incertae sedis</taxon>
        <taxon>Mucoromycota</taxon>
        <taxon>Glomeromycotina</taxon>
        <taxon>Glomeromycetes</taxon>
        <taxon>Glomerales</taxon>
        <taxon>Glomeraceae</taxon>
        <taxon>Rhizophagus</taxon>
    </lineage>
</organism>
<evidence type="ECO:0008006" key="3">
    <source>
        <dbReference type="Google" id="ProtNLM"/>
    </source>
</evidence>
<gene>
    <name evidence="1" type="ORF">GLOIN_2v1549388</name>
</gene>
<reference evidence="1 2" key="1">
    <citation type="journal article" date="2013" name="Proc. Natl. Acad. Sci. U.S.A.">
        <title>Genome of an arbuscular mycorrhizal fungus provides insight into the oldest plant symbiosis.</title>
        <authorList>
            <person name="Tisserant E."/>
            <person name="Malbreil M."/>
            <person name="Kuo A."/>
            <person name="Kohler A."/>
            <person name="Symeonidi A."/>
            <person name="Balestrini R."/>
            <person name="Charron P."/>
            <person name="Duensing N."/>
            <person name="Frei Dit Frey N."/>
            <person name="Gianinazzi-Pearson V."/>
            <person name="Gilbert L.B."/>
            <person name="Handa Y."/>
            <person name="Herr J.R."/>
            <person name="Hijri M."/>
            <person name="Koul R."/>
            <person name="Kawaguchi M."/>
            <person name="Krajinski F."/>
            <person name="Lammers P.J."/>
            <person name="Masclaux F.G."/>
            <person name="Murat C."/>
            <person name="Morin E."/>
            <person name="Ndikumana S."/>
            <person name="Pagni M."/>
            <person name="Petitpierre D."/>
            <person name="Requena N."/>
            <person name="Rosikiewicz P."/>
            <person name="Riley R."/>
            <person name="Saito K."/>
            <person name="San Clemente H."/>
            <person name="Shapiro H."/>
            <person name="van Tuinen D."/>
            <person name="Becard G."/>
            <person name="Bonfante P."/>
            <person name="Paszkowski U."/>
            <person name="Shachar-Hill Y.Y."/>
            <person name="Tuskan G.A."/>
            <person name="Young P.W."/>
            <person name="Sanders I.R."/>
            <person name="Henrissat B."/>
            <person name="Rensing S.A."/>
            <person name="Grigoriev I.V."/>
            <person name="Corradi N."/>
            <person name="Roux C."/>
            <person name="Martin F."/>
        </authorList>
    </citation>
    <scope>NUCLEOTIDE SEQUENCE [LARGE SCALE GENOMIC DNA]</scope>
    <source>
        <strain evidence="1 2">DAOM 197198</strain>
    </source>
</reference>
<feature type="non-terminal residue" evidence="1">
    <location>
        <position position="53"/>
    </location>
</feature>
<name>A0A2P4QI26_RHIID</name>
<dbReference type="EMBL" id="AUPC02000042">
    <property type="protein sequence ID" value="POG77295.1"/>
    <property type="molecule type" value="Genomic_DNA"/>
</dbReference>
<feature type="non-terminal residue" evidence="1">
    <location>
        <position position="1"/>
    </location>
</feature>
<sequence length="53" mass="6314">TPECYAELMKSCWNPDPKKRPSIKDIRLAFGRWIYKKVNREEFSQGEAKRAKL</sequence>
<dbReference type="Proteomes" id="UP000018888">
    <property type="component" value="Unassembled WGS sequence"/>
</dbReference>
<dbReference type="SUPFAM" id="SSF56112">
    <property type="entry name" value="Protein kinase-like (PK-like)"/>
    <property type="match status" value="1"/>
</dbReference>
<dbReference type="InterPro" id="IPR011009">
    <property type="entry name" value="Kinase-like_dom_sf"/>
</dbReference>
<reference evidence="1 2" key="2">
    <citation type="journal article" date="2018" name="New Phytol.">
        <title>High intraspecific genome diversity in the model arbuscular mycorrhizal symbiont Rhizophagus irregularis.</title>
        <authorList>
            <person name="Chen E.C.H."/>
            <person name="Morin E."/>
            <person name="Beaudet D."/>
            <person name="Noel J."/>
            <person name="Yildirir G."/>
            <person name="Ndikumana S."/>
            <person name="Charron P."/>
            <person name="St-Onge C."/>
            <person name="Giorgi J."/>
            <person name="Kruger M."/>
            <person name="Marton T."/>
            <person name="Ropars J."/>
            <person name="Grigoriev I.V."/>
            <person name="Hainaut M."/>
            <person name="Henrissat B."/>
            <person name="Roux C."/>
            <person name="Martin F."/>
            <person name="Corradi N."/>
        </authorList>
    </citation>
    <scope>NUCLEOTIDE SEQUENCE [LARGE SCALE GENOMIC DNA]</scope>
    <source>
        <strain evidence="1 2">DAOM 197198</strain>
    </source>
</reference>
<evidence type="ECO:0000313" key="2">
    <source>
        <dbReference type="Proteomes" id="UP000018888"/>
    </source>
</evidence>
<keyword evidence="2" id="KW-1185">Reference proteome</keyword>
<proteinExistence type="predicted"/>
<dbReference type="Gene3D" id="1.10.510.10">
    <property type="entry name" value="Transferase(Phosphotransferase) domain 1"/>
    <property type="match status" value="1"/>
</dbReference>
<accession>A0A2P4QI26</accession>